<organism evidence="1 2">
    <name type="scientific">Caerostris extrusa</name>
    <name type="common">Bark spider</name>
    <name type="synonym">Caerostris bankana</name>
    <dbReference type="NCBI Taxonomy" id="172846"/>
    <lineage>
        <taxon>Eukaryota</taxon>
        <taxon>Metazoa</taxon>
        <taxon>Ecdysozoa</taxon>
        <taxon>Arthropoda</taxon>
        <taxon>Chelicerata</taxon>
        <taxon>Arachnida</taxon>
        <taxon>Araneae</taxon>
        <taxon>Araneomorphae</taxon>
        <taxon>Entelegynae</taxon>
        <taxon>Araneoidea</taxon>
        <taxon>Araneidae</taxon>
        <taxon>Caerostris</taxon>
    </lineage>
</organism>
<protein>
    <submittedName>
        <fullName evidence="1">Uncharacterized protein</fullName>
    </submittedName>
</protein>
<keyword evidence="2" id="KW-1185">Reference proteome</keyword>
<evidence type="ECO:0000313" key="2">
    <source>
        <dbReference type="Proteomes" id="UP001054945"/>
    </source>
</evidence>
<evidence type="ECO:0000313" key="1">
    <source>
        <dbReference type="EMBL" id="GIX69405.1"/>
    </source>
</evidence>
<reference evidence="1 2" key="1">
    <citation type="submission" date="2021-06" db="EMBL/GenBank/DDBJ databases">
        <title>Caerostris extrusa draft genome.</title>
        <authorList>
            <person name="Kono N."/>
            <person name="Arakawa K."/>
        </authorList>
    </citation>
    <scope>NUCLEOTIDE SEQUENCE [LARGE SCALE GENOMIC DNA]</scope>
</reference>
<sequence length="196" mass="22867">MTDHRDLKQGVKNQFRESASALLKMITKQIAQIAELNGRLLEEHNFLKTKEQVQAKIDVRKIKIGIKNVRNIKEGGILIETISEKDLDKLIQHLKEQDELKENFNINKPTARKPHIICFDISPDTEEKALLDSLQEQFSEGTESKTDFAIKHHFKSRRGVNWIIEVDPTIWSKVTATRKLNLGWERINFREYLRPV</sequence>
<comment type="caution">
    <text evidence="1">The sequence shown here is derived from an EMBL/GenBank/DDBJ whole genome shotgun (WGS) entry which is preliminary data.</text>
</comment>
<dbReference type="Proteomes" id="UP001054945">
    <property type="component" value="Unassembled WGS sequence"/>
</dbReference>
<dbReference type="EMBL" id="BPLR01019584">
    <property type="protein sequence ID" value="GIX69405.1"/>
    <property type="molecule type" value="Genomic_DNA"/>
</dbReference>
<gene>
    <name evidence="1" type="primary">AVEN_119266_1</name>
    <name evidence="1" type="ORF">CEXT_312971</name>
</gene>
<dbReference type="AlphaFoldDB" id="A0AAV4MC52"/>
<proteinExistence type="predicted"/>
<accession>A0AAV4MC52</accession>
<name>A0AAV4MC52_CAEEX</name>